<proteinExistence type="inferred from homology"/>
<feature type="compositionally biased region" description="Basic and acidic residues" evidence="4">
    <location>
        <begin position="542"/>
        <end position="562"/>
    </location>
</feature>
<keyword evidence="7" id="KW-1185">Reference proteome</keyword>
<dbReference type="SMART" id="SM01114">
    <property type="entry name" value="CXC"/>
    <property type="match status" value="2"/>
</dbReference>
<reference evidence="6 7" key="1">
    <citation type="submission" date="2024-10" db="EMBL/GenBank/DDBJ databases">
        <title>Updated reference genomes for cyclostephanoid diatoms.</title>
        <authorList>
            <person name="Roberts W.R."/>
            <person name="Alverson A.J."/>
        </authorList>
    </citation>
    <scope>NUCLEOTIDE SEQUENCE [LARGE SCALE GENOMIC DNA]</scope>
    <source>
        <strain evidence="6 7">AJA276-08</strain>
    </source>
</reference>
<feature type="compositionally biased region" description="Low complexity" evidence="4">
    <location>
        <begin position="327"/>
        <end position="347"/>
    </location>
</feature>
<feature type="compositionally biased region" description="Basic and acidic residues" evidence="4">
    <location>
        <begin position="502"/>
        <end position="530"/>
    </location>
</feature>
<feature type="region of interest" description="Disordered" evidence="4">
    <location>
        <begin position="941"/>
        <end position="971"/>
    </location>
</feature>
<feature type="region of interest" description="Disordered" evidence="4">
    <location>
        <begin position="498"/>
        <end position="618"/>
    </location>
</feature>
<feature type="compositionally biased region" description="Low complexity" evidence="4">
    <location>
        <begin position="597"/>
        <end position="618"/>
    </location>
</feature>
<dbReference type="EMBL" id="JALLAZ020001834">
    <property type="protein sequence ID" value="KAL3762194.1"/>
    <property type="molecule type" value="Genomic_DNA"/>
</dbReference>
<dbReference type="GO" id="GO:0005634">
    <property type="term" value="C:nucleus"/>
    <property type="evidence" value="ECO:0007669"/>
    <property type="project" value="UniProtKB-SubCell"/>
</dbReference>
<feature type="compositionally biased region" description="Polar residues" evidence="4">
    <location>
        <begin position="823"/>
        <end position="840"/>
    </location>
</feature>
<evidence type="ECO:0000313" key="7">
    <source>
        <dbReference type="Proteomes" id="UP001530315"/>
    </source>
</evidence>
<gene>
    <name evidence="6" type="ORF">ACHAW5_002782</name>
</gene>
<feature type="compositionally biased region" description="Basic residues" evidence="4">
    <location>
        <begin position="1024"/>
        <end position="1034"/>
    </location>
</feature>
<feature type="compositionally biased region" description="Gly residues" evidence="4">
    <location>
        <begin position="133"/>
        <end position="145"/>
    </location>
</feature>
<feature type="region of interest" description="Disordered" evidence="4">
    <location>
        <begin position="1"/>
        <end position="361"/>
    </location>
</feature>
<feature type="compositionally biased region" description="Basic and acidic residues" evidence="4">
    <location>
        <begin position="251"/>
        <end position="268"/>
    </location>
</feature>
<feature type="compositionally biased region" description="Basic and acidic residues" evidence="4">
    <location>
        <begin position="19"/>
        <end position="37"/>
    </location>
</feature>
<dbReference type="AlphaFoldDB" id="A0ABD3MHJ9"/>
<dbReference type="PANTHER" id="PTHR12446:SF34">
    <property type="entry name" value="PROTEIN LIN-54 HOMOLOG"/>
    <property type="match status" value="1"/>
</dbReference>
<dbReference type="InterPro" id="IPR028307">
    <property type="entry name" value="Lin-54_fam"/>
</dbReference>
<feature type="compositionally biased region" description="Polar residues" evidence="4">
    <location>
        <begin position="1069"/>
        <end position="1086"/>
    </location>
</feature>
<feature type="region of interest" description="Disordered" evidence="4">
    <location>
        <begin position="818"/>
        <end position="840"/>
    </location>
</feature>
<keyword evidence="3" id="KW-0539">Nucleus</keyword>
<feature type="compositionally biased region" description="Low complexity" evidence="4">
    <location>
        <begin position="282"/>
        <end position="295"/>
    </location>
</feature>
<evidence type="ECO:0000256" key="1">
    <source>
        <dbReference type="ARBA" id="ARBA00004123"/>
    </source>
</evidence>
<evidence type="ECO:0000256" key="2">
    <source>
        <dbReference type="ARBA" id="ARBA00007267"/>
    </source>
</evidence>
<dbReference type="InterPro" id="IPR005172">
    <property type="entry name" value="CRC"/>
</dbReference>
<dbReference type="PANTHER" id="PTHR12446">
    <property type="entry name" value="TESMIN/TSO1-RELATED"/>
    <property type="match status" value="1"/>
</dbReference>
<comment type="caution">
    <text evidence="6">The sequence shown here is derived from an EMBL/GenBank/DDBJ whole genome shotgun (WGS) entry which is preliminary data.</text>
</comment>
<feature type="compositionally biased region" description="Basic and acidic residues" evidence="4">
    <location>
        <begin position="86"/>
        <end position="100"/>
    </location>
</feature>
<feature type="compositionally biased region" description="Polar residues" evidence="4">
    <location>
        <begin position="307"/>
        <end position="319"/>
    </location>
</feature>
<dbReference type="InterPro" id="IPR033467">
    <property type="entry name" value="Tesmin/TSO1-like_CXC"/>
</dbReference>
<dbReference type="Pfam" id="PF03638">
    <property type="entry name" value="TCR"/>
    <property type="match status" value="2"/>
</dbReference>
<feature type="region of interest" description="Disordered" evidence="4">
    <location>
        <begin position="1010"/>
        <end position="1086"/>
    </location>
</feature>
<feature type="compositionally biased region" description="Polar residues" evidence="4">
    <location>
        <begin position="702"/>
        <end position="719"/>
    </location>
</feature>
<comment type="similarity">
    <text evidence="2">Belongs to the lin-54 family.</text>
</comment>
<evidence type="ECO:0000256" key="3">
    <source>
        <dbReference type="ARBA" id="ARBA00023242"/>
    </source>
</evidence>
<organism evidence="6 7">
    <name type="scientific">Stephanodiscus triporus</name>
    <dbReference type="NCBI Taxonomy" id="2934178"/>
    <lineage>
        <taxon>Eukaryota</taxon>
        <taxon>Sar</taxon>
        <taxon>Stramenopiles</taxon>
        <taxon>Ochrophyta</taxon>
        <taxon>Bacillariophyta</taxon>
        <taxon>Coscinodiscophyceae</taxon>
        <taxon>Thalassiosirophycidae</taxon>
        <taxon>Stephanodiscales</taxon>
        <taxon>Stephanodiscaceae</taxon>
        <taxon>Stephanodiscus</taxon>
    </lineage>
</organism>
<comment type="subcellular location">
    <subcellularLocation>
        <location evidence="1">Nucleus</location>
    </subcellularLocation>
</comment>
<evidence type="ECO:0000256" key="4">
    <source>
        <dbReference type="SAM" id="MobiDB-lite"/>
    </source>
</evidence>
<feature type="domain" description="CRC" evidence="5">
    <location>
        <begin position="394"/>
        <end position="816"/>
    </location>
</feature>
<dbReference type="PROSITE" id="PS51634">
    <property type="entry name" value="CRC"/>
    <property type="match status" value="1"/>
</dbReference>
<evidence type="ECO:0000259" key="5">
    <source>
        <dbReference type="PROSITE" id="PS51634"/>
    </source>
</evidence>
<name>A0ABD3MHJ9_9STRA</name>
<accession>A0ABD3MHJ9</accession>
<feature type="region of interest" description="Disordered" evidence="4">
    <location>
        <begin position="700"/>
        <end position="723"/>
    </location>
</feature>
<sequence length="1214" mass="132159">MPPNDADESANHQGSADVGEPRQKETMDSEREGEVTREVQVASEEEGTTVAGAAVSSSGDDVPMGEGGGARGRTASSIAADAAVAARRDQQDQDRPQREEYGDEDDVVTATWSLDSDGRPVSIPHSWHPSVHEGGGGLGPGGGARAGEVATTMPPGGGRSHSRRGAHASSFHRPFQPVRSSAGDQFRGYPATASGGMVPAPPAQFHGYNRQDQQDYRYHGNRSASSITPQSRHHAPPPHEHGGYRAPPQFVDRRHPHDQQQPHRDYQADRSAGVVGGGSRIGGHYYPQEEQQQPYHARRTDLYRHSPTGSAYPPSNQSIHPPPHHPPTQQAAITSSSSSSLLQIMQRQQHHPTPYPPQMLSMNVGTVAGVVGGGGDNSNKGNVPLLSTRQRNPYQKGCSCRKTRCLKLYCQCFAASVLCSTQQCICDGCQNTEAEAYRGDRGAIALARRQVLVRNPNAFENKFLENNVVAGGAGADVGGPCEGGLESDDAGDVAVKASKSIETTKSDEEKEGDVDRGEEKASASKDDTTKSSEPASSCIKQEVNDSRVYDPREDKPEKETKIDSQLVDADVVVLHSEREAGEEERETLENDNVPGGSSSSVSTFKSLEPSSMSSFSKPSFESNNVWYHRVQENDAPRYSSAPTLEYSRSWELERRQRGGSYSGNHEARNAVIDHYYNQHHPSMRGSGYNQDCNRGFDHPSHRGNSLSGGMQGGSAQYPSSGMRPYPAMGHQYPGGGPPVHHVVQSHQPLVARHDMGGDRGHVNMGMHQMQSIPSKIHRVGCKCKKSKCLKKYCECFSNGIKCASHCKCENCGNMPEGDRPGNPQGSSVQPSLVNDMAPSSDQSIEMSLGQTLHMVSSEEDKISITTSVPSLADQTHANLDDDQYSKEGSINQQEIKTVLSSATVVLPSGTSDDDKKLDFLATLASSALDTLNADANNAAKKRQIGGEEDQVDQQETTRKRRLSSGDSNDPRKKYMAEQLDQQRHHHGQQHYQYHAPQASHYDQYVRHHPQYDERGGHSAYQHQGSHHQQQHHHWPSVQHQVDSRSFAPGGQQGHSHGAPYPQGIRPQFSRYQPPQPHNSTAQHPTIPTSTTAVHVPENIASALVAAHLKNKLPKGLTYRKVCSHCGRQRAEHGEFGFGNKCPFTTCGRCSAEEELHRRDDGTCCMGVMCTLTVEEGAKRGANDKYEAMLADLAARAEVRAGMTIATETNEVHCV</sequence>
<dbReference type="Proteomes" id="UP001530315">
    <property type="component" value="Unassembled WGS sequence"/>
</dbReference>
<protein>
    <recommendedName>
        <fullName evidence="5">CRC domain-containing protein</fullName>
    </recommendedName>
</protein>
<evidence type="ECO:0000313" key="6">
    <source>
        <dbReference type="EMBL" id="KAL3762194.1"/>
    </source>
</evidence>